<sequence>MTVTVTGSAISLNVADPEASAAFLVEHLGHAVEMRADGFVSLSHPSGGSNVVLLRTGLASFKPAEVAGAAGPGLLLAFVVEGLDAAHERLVAAGVPVVTPPETEPWGERYVQYRDPNGLVVQLVEWV</sequence>
<evidence type="ECO:0000259" key="1">
    <source>
        <dbReference type="PROSITE" id="PS51819"/>
    </source>
</evidence>
<dbReference type="InterPro" id="IPR029068">
    <property type="entry name" value="Glyas_Bleomycin-R_OHBP_Dase"/>
</dbReference>
<organism evidence="2 3">
    <name type="scientific">Terrabacter aeriphilus</name>
    <dbReference type="NCBI Taxonomy" id="515662"/>
    <lineage>
        <taxon>Bacteria</taxon>
        <taxon>Bacillati</taxon>
        <taxon>Actinomycetota</taxon>
        <taxon>Actinomycetes</taxon>
        <taxon>Micrococcales</taxon>
        <taxon>Intrasporangiaceae</taxon>
        <taxon>Terrabacter</taxon>
    </lineage>
</organism>
<dbReference type="SUPFAM" id="SSF54593">
    <property type="entry name" value="Glyoxalase/Bleomycin resistance protein/Dihydroxybiphenyl dioxygenase"/>
    <property type="match status" value="1"/>
</dbReference>
<dbReference type="InterPro" id="IPR037523">
    <property type="entry name" value="VOC_core"/>
</dbReference>
<accession>A0ABP9J3T5</accession>
<keyword evidence="3" id="KW-1185">Reference proteome</keyword>
<dbReference type="Pfam" id="PF00903">
    <property type="entry name" value="Glyoxalase"/>
    <property type="match status" value="1"/>
</dbReference>
<feature type="domain" description="VOC" evidence="1">
    <location>
        <begin position="6"/>
        <end position="126"/>
    </location>
</feature>
<dbReference type="PROSITE" id="PS51819">
    <property type="entry name" value="VOC"/>
    <property type="match status" value="1"/>
</dbReference>
<protein>
    <recommendedName>
        <fullName evidence="1">VOC domain-containing protein</fullName>
    </recommendedName>
</protein>
<proteinExistence type="predicted"/>
<reference evidence="3" key="1">
    <citation type="journal article" date="2019" name="Int. J. Syst. Evol. Microbiol.">
        <title>The Global Catalogue of Microorganisms (GCM) 10K type strain sequencing project: providing services to taxonomists for standard genome sequencing and annotation.</title>
        <authorList>
            <consortium name="The Broad Institute Genomics Platform"/>
            <consortium name="The Broad Institute Genome Sequencing Center for Infectious Disease"/>
            <person name="Wu L."/>
            <person name="Ma J."/>
        </authorList>
    </citation>
    <scope>NUCLEOTIDE SEQUENCE [LARGE SCALE GENOMIC DNA]</scope>
    <source>
        <strain evidence="3">JCM 17687</strain>
    </source>
</reference>
<evidence type="ECO:0000313" key="2">
    <source>
        <dbReference type="EMBL" id="GAA5019836.1"/>
    </source>
</evidence>
<comment type="caution">
    <text evidence="2">The sequence shown here is derived from an EMBL/GenBank/DDBJ whole genome shotgun (WGS) entry which is preliminary data.</text>
</comment>
<dbReference type="InterPro" id="IPR004360">
    <property type="entry name" value="Glyas_Fos-R_dOase_dom"/>
</dbReference>
<dbReference type="Gene3D" id="3.10.180.10">
    <property type="entry name" value="2,3-Dihydroxybiphenyl 1,2-Dioxygenase, domain 1"/>
    <property type="match status" value="1"/>
</dbReference>
<dbReference type="RefSeq" id="WP_345506124.1">
    <property type="nucleotide sequence ID" value="NZ_BAABIW010000006.1"/>
</dbReference>
<dbReference type="EMBL" id="BAABIW010000006">
    <property type="protein sequence ID" value="GAA5019836.1"/>
    <property type="molecule type" value="Genomic_DNA"/>
</dbReference>
<dbReference type="Proteomes" id="UP001500427">
    <property type="component" value="Unassembled WGS sequence"/>
</dbReference>
<gene>
    <name evidence="2" type="ORF">GCM10023258_07820</name>
</gene>
<evidence type="ECO:0000313" key="3">
    <source>
        <dbReference type="Proteomes" id="UP001500427"/>
    </source>
</evidence>
<name>A0ABP9J3T5_9MICO</name>